<gene>
    <name evidence="2" type="ORF">THAOC_20882</name>
</gene>
<feature type="transmembrane region" description="Helical" evidence="1">
    <location>
        <begin position="21"/>
        <end position="38"/>
    </location>
</feature>
<sequence length="97" mass="11418">MRRRRAAGRTWMICYQTRSRSFVYLLSSGVFCSLLAAVTHTDVFCKEKLDDVRHQKSGFLKFLYAALLFYPRRKFALPQRSRIRTLKIHCDERDAAA</sequence>
<accession>K0S2A5</accession>
<comment type="caution">
    <text evidence="2">The sequence shown here is derived from an EMBL/GenBank/DDBJ whole genome shotgun (WGS) entry which is preliminary data.</text>
</comment>
<keyword evidence="1" id="KW-1133">Transmembrane helix</keyword>
<evidence type="ECO:0000313" key="2">
    <source>
        <dbReference type="EMBL" id="EJK58954.1"/>
    </source>
</evidence>
<protein>
    <submittedName>
        <fullName evidence="2">Uncharacterized protein</fullName>
    </submittedName>
</protein>
<evidence type="ECO:0000313" key="3">
    <source>
        <dbReference type="Proteomes" id="UP000266841"/>
    </source>
</evidence>
<dbReference type="Proteomes" id="UP000266841">
    <property type="component" value="Unassembled WGS sequence"/>
</dbReference>
<dbReference type="EMBL" id="AGNL01023909">
    <property type="protein sequence ID" value="EJK58954.1"/>
    <property type="molecule type" value="Genomic_DNA"/>
</dbReference>
<evidence type="ECO:0000256" key="1">
    <source>
        <dbReference type="SAM" id="Phobius"/>
    </source>
</evidence>
<keyword evidence="3" id="KW-1185">Reference proteome</keyword>
<proteinExistence type="predicted"/>
<organism evidence="2 3">
    <name type="scientific">Thalassiosira oceanica</name>
    <name type="common">Marine diatom</name>
    <dbReference type="NCBI Taxonomy" id="159749"/>
    <lineage>
        <taxon>Eukaryota</taxon>
        <taxon>Sar</taxon>
        <taxon>Stramenopiles</taxon>
        <taxon>Ochrophyta</taxon>
        <taxon>Bacillariophyta</taxon>
        <taxon>Coscinodiscophyceae</taxon>
        <taxon>Thalassiosirophycidae</taxon>
        <taxon>Thalassiosirales</taxon>
        <taxon>Thalassiosiraceae</taxon>
        <taxon>Thalassiosira</taxon>
    </lineage>
</organism>
<name>K0S2A5_THAOC</name>
<keyword evidence="1" id="KW-0812">Transmembrane</keyword>
<dbReference type="AlphaFoldDB" id="K0S2A5"/>
<keyword evidence="1" id="KW-0472">Membrane</keyword>
<reference evidence="2 3" key="1">
    <citation type="journal article" date="2012" name="Genome Biol.">
        <title>Genome and low-iron response of an oceanic diatom adapted to chronic iron limitation.</title>
        <authorList>
            <person name="Lommer M."/>
            <person name="Specht M."/>
            <person name="Roy A.S."/>
            <person name="Kraemer L."/>
            <person name="Andreson R."/>
            <person name="Gutowska M.A."/>
            <person name="Wolf J."/>
            <person name="Bergner S.V."/>
            <person name="Schilhabel M.B."/>
            <person name="Klostermeier U.C."/>
            <person name="Beiko R.G."/>
            <person name="Rosenstiel P."/>
            <person name="Hippler M."/>
            <person name="Laroche J."/>
        </authorList>
    </citation>
    <scope>NUCLEOTIDE SEQUENCE [LARGE SCALE GENOMIC DNA]</scope>
    <source>
        <strain evidence="2 3">CCMP1005</strain>
    </source>
</reference>